<sequence length="32" mass="3636">MKKADQALYRAKAAGRNKVQYSTTLTNRIQLP</sequence>
<feature type="domain" description="GGDEF" evidence="1">
    <location>
        <begin position="1"/>
        <end position="24"/>
    </location>
</feature>
<comment type="caution">
    <text evidence="2">The sequence shown here is derived from an EMBL/GenBank/DDBJ whole genome shotgun (WGS) entry which is preliminary data.</text>
</comment>
<evidence type="ECO:0000313" key="2">
    <source>
        <dbReference type="EMBL" id="EDZ92663.1"/>
    </source>
</evidence>
<evidence type="ECO:0000313" key="3">
    <source>
        <dbReference type="Proteomes" id="UP000004061"/>
    </source>
</evidence>
<dbReference type="InterPro" id="IPR000160">
    <property type="entry name" value="GGDEF_dom"/>
</dbReference>
<dbReference type="InterPro" id="IPR043128">
    <property type="entry name" value="Rev_trsase/Diguanyl_cyclase"/>
</dbReference>
<evidence type="ECO:0000259" key="1">
    <source>
        <dbReference type="PROSITE" id="PS50887"/>
    </source>
</evidence>
<keyword evidence="3" id="KW-1185">Reference proteome</keyword>
<accession>B5W739</accession>
<dbReference type="EMBL" id="ABYK01000048">
    <property type="protein sequence ID" value="EDZ92663.1"/>
    <property type="molecule type" value="Genomic_DNA"/>
</dbReference>
<proteinExistence type="predicted"/>
<gene>
    <name evidence="2" type="ORF">AmaxDRAFT_4589</name>
</gene>
<dbReference type="AlphaFoldDB" id="B5W739"/>
<name>B5W739_LIMMA</name>
<protein>
    <submittedName>
        <fullName evidence="2">Putative diguanylate cyclase</fullName>
    </submittedName>
</protein>
<dbReference type="Proteomes" id="UP000004061">
    <property type="component" value="Unassembled WGS sequence"/>
</dbReference>
<dbReference type="PROSITE" id="PS50887">
    <property type="entry name" value="GGDEF"/>
    <property type="match status" value="1"/>
</dbReference>
<organism evidence="2 3">
    <name type="scientific">Limnospira maxima CS-328</name>
    <dbReference type="NCBI Taxonomy" id="513049"/>
    <lineage>
        <taxon>Bacteria</taxon>
        <taxon>Bacillati</taxon>
        <taxon>Cyanobacteriota</taxon>
        <taxon>Cyanophyceae</taxon>
        <taxon>Oscillatoriophycideae</taxon>
        <taxon>Oscillatoriales</taxon>
        <taxon>Sirenicapillariaceae</taxon>
        <taxon>Limnospira</taxon>
    </lineage>
</organism>
<reference evidence="2 3" key="1">
    <citation type="journal article" date="2011" name="Appl. Environ. Microbiol.">
        <title>Contribution of a Sodium Ion Gradient to Energy Conservation during Fermentation in the Cyanobacterium Arthrospira (Spirulina) maxima CS-328.</title>
        <authorList>
            <person name="Carrieri D."/>
            <person name="Ananyev G."/>
            <person name="Lenz O."/>
            <person name="Bryant D.A."/>
            <person name="Dismukes G.C."/>
        </authorList>
    </citation>
    <scope>NUCLEOTIDE SEQUENCE [LARGE SCALE GENOMIC DNA]</scope>
    <source>
        <strain evidence="2 3">CS-328</strain>
    </source>
</reference>
<dbReference type="Gene3D" id="3.30.70.270">
    <property type="match status" value="1"/>
</dbReference>